<dbReference type="AlphaFoldDB" id="A0A2M6UVA5"/>
<evidence type="ECO:0000313" key="1">
    <source>
        <dbReference type="EMBL" id="PIT70111.1"/>
    </source>
</evidence>
<accession>A0A2M6UVA5</accession>
<gene>
    <name evidence="1" type="ORF">CEV08_04745</name>
</gene>
<reference evidence="1 2" key="1">
    <citation type="submission" date="2017-06" db="EMBL/GenBank/DDBJ databases">
        <title>Draft genome of Bartonella tribocorum C635.</title>
        <authorList>
            <person name="Hadjadj L."/>
            <person name="Jiyipong T."/>
            <person name="Diene S.M."/>
            <person name="Morand S."/>
            <person name="Rolain J.-M."/>
        </authorList>
    </citation>
    <scope>NUCLEOTIDE SEQUENCE [LARGE SCALE GENOMIC DNA]</scope>
    <source>
        <strain evidence="1 2">C635</strain>
    </source>
</reference>
<evidence type="ECO:0000313" key="2">
    <source>
        <dbReference type="Proteomes" id="UP000230791"/>
    </source>
</evidence>
<proteinExistence type="predicted"/>
<dbReference type="Proteomes" id="UP000230791">
    <property type="component" value="Unassembled WGS sequence"/>
</dbReference>
<dbReference type="EMBL" id="NJPP01000013">
    <property type="protein sequence ID" value="PIT70111.1"/>
    <property type="molecule type" value="Genomic_DNA"/>
</dbReference>
<name>A0A2M6UVA5_9HYPH</name>
<protein>
    <submittedName>
        <fullName evidence="1">Uncharacterized protein</fullName>
    </submittedName>
</protein>
<comment type="caution">
    <text evidence="1">The sequence shown here is derived from an EMBL/GenBank/DDBJ whole genome shotgun (WGS) entry which is preliminary data.</text>
</comment>
<organism evidence="1 2">
    <name type="scientific">Bartonella tribocorum</name>
    <dbReference type="NCBI Taxonomy" id="85701"/>
    <lineage>
        <taxon>Bacteria</taxon>
        <taxon>Pseudomonadati</taxon>
        <taxon>Pseudomonadota</taxon>
        <taxon>Alphaproteobacteria</taxon>
        <taxon>Hyphomicrobiales</taxon>
        <taxon>Bartonellaceae</taxon>
        <taxon>Bartonella</taxon>
    </lineage>
</organism>
<sequence length="65" mass="7528">MQKTKSLATFGTKNISNAIYERLHGKDSKKIIDEYLTIMRRKTQITVPKNAFTIVKRKDQTSVIE</sequence>